<dbReference type="SMART" id="SM00317">
    <property type="entry name" value="SET"/>
    <property type="match status" value="1"/>
</dbReference>
<sequence>MSDSTWRGWTPQDEPVDERAAWGFVDADEEEEQEEEQPDDPRDIEMLDTNQQPGYQITPADPNAWPTTRKTEAIPSAPNQLQGLHHFASSFSAPVLSAEASLSGGQTNQLQGLHRFVSSFSAPISSAEASLSGGQMPGDHPVSPLQIKQESWGDYNRTIELKQSKETQPGGWESFSSPGAGEWESLSSPGAGGCGRDGQWASGSSAVKQEFRDVTPHQFQQHPPFRSRGRQSGPPRNFSPEGNRPRFVANFSSAGPSHRNHQQEMNWRDRNFRPQFALVPEPYFPDDDGTGRSAGPEPFFPDDDGTGRSAGRRAAVNEALAHPPTFENLQARIDATVNPLSVRDSFLWGPVPELVRQQFQRTWRMPDEDPVAKWRRLNRQANESKPRKHVPSYKQARKCVRRQEPLRSVPPPLLDDSGADVHQLNELQRNEPESDRVPLGQAAAAGQSSRGPPTKATINRINQDDSTAICFIPLGRKEPTVAKDARPAAAESPTPSSDSESDEDLMAPVKPIAEKDPNFLNTTVIIQGSQLSPEKLAGRLERLNIDRDCMYPYVDIPDAQAWRSAEGEVGFIPQHCLCAADAVSLKDPLIQQMMRQADVDTLARLNKRRCCATYRDRKCLLSECDTVLDLSERTDRIAKWLPQRGVVGFFCGAHTALLEQHKVCPYCNEFYKEGNIDFTVCRKRKAETHLYHLDCQVRMSMARECPHCLHNQSTSIQEWYDSNVTVKSPVGGGGNLMSERDLQENFEFPNGKGGMFSYSGYLSKSDMTELRLLQEPENLPKETLEAGVSTLEPRVLHASKASSPRLLQVLQANGDTLLHIAARQGNVVAILILQECGLSNNAKNAAGETPLIVAVKNRQISVMQCLVALDVDINQQDKEGCTALHWAARLKWHDGMVFLRRYRADPAMTDKHGFAAVFHTLTWIKQHEFYALARARIGLMHMDREGWSLMHWAAALHRNDLLIYLVDLGLASAGDTWGDTPMHVAVRVGNVKFVKTLLGDIRPPLRVIAVNKTYQSPYELAAAMARTSENHVLRQNARKIVKLMERLMTPADLKLSPEGRAPIRGEICGDISRGRNIVPIPCYNFVGGEAYGHELIYSDVVVRPRNVYQRNPRINAETQELLRKEPCLLSAGSSDCLEGKCSCAKVELCPVTETRTFCSHDCRSKKGVHHISPVIDDCYVPAARGSGPIVMPFPGKSKPPTIDVLRLRSRLVQQAARRPALAHDLQHVVDLVDSEFRRPRRTRSVGRQRSPPSTLTSDAGRHLPINYPFSGQWKPDFQQLKRKLRKRNFAPRFTQQLLDMVDAADAAALKTKVISSRRTQRSRSVVAVPKSDGFSSSYQTDSSSSTARSERNPLDLFDEIERYQFSFLTQAAVVRFERRHLFERWDMSFYNGEAPRRHPRDPGTDVQLRKTDFPDETPIATDDYISLASCSVLCECGPQCPKRIWQRPSTARMALVYILNVGWGVIALTKISRGQFLTEYTGEFVHGNLYDNDTYLYELNIRGLDQQQPMKRKKGVDPQEGRNEWVVDAAKVGNIGRYFNHCCVANAKTVEIHEHGIAIPRLCVFALRTIYPGQFITLDYGDGWWNAKMESDIKVCLCRHPDCRFKEPLRAGRRPSSSGDEEDHSDQDDADYR</sequence>
<dbReference type="GO" id="GO:0005634">
    <property type="term" value="C:nucleus"/>
    <property type="evidence" value="ECO:0007669"/>
    <property type="project" value="TreeGrafter"/>
</dbReference>
<dbReference type="PROSITE" id="PS50280">
    <property type="entry name" value="SET"/>
    <property type="match status" value="1"/>
</dbReference>
<dbReference type="GO" id="GO:0002039">
    <property type="term" value="F:p53 binding"/>
    <property type="evidence" value="ECO:0007669"/>
    <property type="project" value="InterPro"/>
</dbReference>
<dbReference type="InterPro" id="IPR046341">
    <property type="entry name" value="SET_dom_sf"/>
</dbReference>
<organism evidence="4 5">
    <name type="scientific">Hypsibius exemplaris</name>
    <name type="common">Freshwater tardigrade</name>
    <dbReference type="NCBI Taxonomy" id="2072580"/>
    <lineage>
        <taxon>Eukaryota</taxon>
        <taxon>Metazoa</taxon>
        <taxon>Ecdysozoa</taxon>
        <taxon>Tardigrada</taxon>
        <taxon>Eutardigrada</taxon>
        <taxon>Parachela</taxon>
        <taxon>Hypsibioidea</taxon>
        <taxon>Hypsibiidae</taxon>
        <taxon>Hypsibius</taxon>
    </lineage>
</organism>
<dbReference type="GO" id="GO:0046974">
    <property type="term" value="F:histone H3K9 methyltransferase activity"/>
    <property type="evidence" value="ECO:0007669"/>
    <property type="project" value="TreeGrafter"/>
</dbReference>
<dbReference type="InterPro" id="IPR043550">
    <property type="entry name" value="EHMT1/EHMT2"/>
</dbReference>
<dbReference type="InterPro" id="IPR047762">
    <property type="entry name" value="EHMT_CRR"/>
</dbReference>
<feature type="repeat" description="ANK" evidence="1">
    <location>
        <begin position="813"/>
        <end position="845"/>
    </location>
</feature>
<dbReference type="SUPFAM" id="SSF48403">
    <property type="entry name" value="Ankyrin repeat"/>
    <property type="match status" value="1"/>
</dbReference>
<reference evidence="5" key="1">
    <citation type="submission" date="2017-01" db="EMBL/GenBank/DDBJ databases">
        <title>Comparative genomics of anhydrobiosis in the tardigrade Hypsibius dujardini.</title>
        <authorList>
            <person name="Yoshida Y."/>
            <person name="Koutsovoulos G."/>
            <person name="Laetsch D."/>
            <person name="Stevens L."/>
            <person name="Kumar S."/>
            <person name="Horikawa D."/>
            <person name="Ishino K."/>
            <person name="Komine S."/>
            <person name="Tomita M."/>
            <person name="Blaxter M."/>
            <person name="Arakawa K."/>
        </authorList>
    </citation>
    <scope>NUCLEOTIDE SEQUENCE [LARGE SCALE GENOMIC DNA]</scope>
    <source>
        <strain evidence="5">Z151</strain>
    </source>
</reference>
<feature type="compositionally biased region" description="Low complexity" evidence="2">
    <location>
        <begin position="487"/>
        <end position="498"/>
    </location>
</feature>
<dbReference type="Pfam" id="PF00856">
    <property type="entry name" value="SET"/>
    <property type="match status" value="1"/>
</dbReference>
<feature type="compositionally biased region" description="Low complexity" evidence="2">
    <location>
        <begin position="440"/>
        <end position="449"/>
    </location>
</feature>
<dbReference type="OrthoDB" id="9995210at2759"/>
<dbReference type="GO" id="GO:0000122">
    <property type="term" value="P:negative regulation of transcription by RNA polymerase II"/>
    <property type="evidence" value="ECO:0007669"/>
    <property type="project" value="TreeGrafter"/>
</dbReference>
<protein>
    <submittedName>
        <fullName evidence="4">Histone-lysine N-methyltransferase SUV39H2</fullName>
    </submittedName>
</protein>
<keyword evidence="5" id="KW-1185">Reference proteome</keyword>
<feature type="domain" description="SET" evidence="3">
    <location>
        <begin position="1451"/>
        <end position="1581"/>
    </location>
</feature>
<feature type="region of interest" description="Disordered" evidence="2">
    <location>
        <begin position="1"/>
        <end position="70"/>
    </location>
</feature>
<dbReference type="GO" id="GO:0008270">
    <property type="term" value="F:zinc ion binding"/>
    <property type="evidence" value="ECO:0007669"/>
    <property type="project" value="InterPro"/>
</dbReference>
<accession>A0A1W0WM86</accession>
<evidence type="ECO:0000259" key="3">
    <source>
        <dbReference type="PROSITE" id="PS50280"/>
    </source>
</evidence>
<comment type="caution">
    <text evidence="4">The sequence shown here is derived from an EMBL/GenBank/DDBJ whole genome shotgun (WGS) entry which is preliminary data.</text>
</comment>
<dbReference type="Gene3D" id="1.25.40.20">
    <property type="entry name" value="Ankyrin repeat-containing domain"/>
    <property type="match status" value="2"/>
</dbReference>
<feature type="compositionally biased region" description="Low complexity" evidence="2">
    <location>
        <begin position="1320"/>
        <end position="1347"/>
    </location>
</feature>
<feature type="region of interest" description="Disordered" evidence="2">
    <location>
        <begin position="1239"/>
        <end position="1261"/>
    </location>
</feature>
<feature type="region of interest" description="Disordered" evidence="2">
    <location>
        <begin position="480"/>
        <end position="504"/>
    </location>
</feature>
<dbReference type="InterPro" id="IPR036770">
    <property type="entry name" value="Ankyrin_rpt-contain_sf"/>
</dbReference>
<dbReference type="PROSITE" id="PS50088">
    <property type="entry name" value="ANK_REPEAT"/>
    <property type="match status" value="3"/>
</dbReference>
<keyword evidence="1" id="KW-0040">ANK repeat</keyword>
<feature type="compositionally biased region" description="Acidic residues" evidence="2">
    <location>
        <begin position="1619"/>
        <end position="1633"/>
    </location>
</feature>
<feature type="repeat" description="ANK" evidence="1">
    <location>
        <begin position="977"/>
        <end position="998"/>
    </location>
</feature>
<evidence type="ECO:0000313" key="4">
    <source>
        <dbReference type="EMBL" id="OQV16315.1"/>
    </source>
</evidence>
<dbReference type="GO" id="GO:0000785">
    <property type="term" value="C:chromatin"/>
    <property type="evidence" value="ECO:0007669"/>
    <property type="project" value="TreeGrafter"/>
</dbReference>
<feature type="compositionally biased region" description="Basic residues" evidence="2">
    <location>
        <begin position="386"/>
        <end position="400"/>
    </location>
</feature>
<dbReference type="Pfam" id="PF21533">
    <property type="entry name" value="EHMT1-2_CRR"/>
    <property type="match status" value="1"/>
</dbReference>
<feature type="compositionally biased region" description="Acidic residues" evidence="2">
    <location>
        <begin position="26"/>
        <end position="38"/>
    </location>
</feature>
<dbReference type="PANTHER" id="PTHR46307">
    <property type="entry name" value="G9A, ISOFORM B"/>
    <property type="match status" value="1"/>
</dbReference>
<dbReference type="SUPFAM" id="SSF82199">
    <property type="entry name" value="SET domain"/>
    <property type="match status" value="1"/>
</dbReference>
<feature type="region of interest" description="Disordered" evidence="2">
    <location>
        <begin position="161"/>
        <end position="264"/>
    </location>
</feature>
<dbReference type="EMBL" id="MTYJ01000076">
    <property type="protein sequence ID" value="OQV16315.1"/>
    <property type="molecule type" value="Genomic_DNA"/>
</dbReference>
<name>A0A1W0WM86_HYPEX</name>
<evidence type="ECO:0000256" key="2">
    <source>
        <dbReference type="SAM" id="MobiDB-lite"/>
    </source>
</evidence>
<evidence type="ECO:0000256" key="1">
    <source>
        <dbReference type="PROSITE-ProRule" id="PRU00023"/>
    </source>
</evidence>
<feature type="region of interest" description="Disordered" evidence="2">
    <location>
        <begin position="378"/>
        <end position="458"/>
    </location>
</feature>
<dbReference type="PROSITE" id="PS50297">
    <property type="entry name" value="ANK_REP_REGION"/>
    <property type="match status" value="3"/>
</dbReference>
<feature type="region of interest" description="Disordered" evidence="2">
    <location>
        <begin position="285"/>
        <end position="310"/>
    </location>
</feature>
<evidence type="ECO:0000313" key="5">
    <source>
        <dbReference type="Proteomes" id="UP000192578"/>
    </source>
</evidence>
<dbReference type="SMART" id="SM00248">
    <property type="entry name" value="ANK"/>
    <property type="match status" value="5"/>
</dbReference>
<dbReference type="Proteomes" id="UP000192578">
    <property type="component" value="Unassembled WGS sequence"/>
</dbReference>
<feature type="compositionally biased region" description="Polar residues" evidence="2">
    <location>
        <begin position="1247"/>
        <end position="1257"/>
    </location>
</feature>
<feature type="region of interest" description="Disordered" evidence="2">
    <location>
        <begin position="1320"/>
        <end position="1350"/>
    </location>
</feature>
<proteinExistence type="predicted"/>
<dbReference type="Gene3D" id="2.170.270.10">
    <property type="entry name" value="SET domain"/>
    <property type="match status" value="1"/>
</dbReference>
<dbReference type="PANTHER" id="PTHR46307:SF4">
    <property type="entry name" value="G9A, ISOFORM B"/>
    <property type="match status" value="1"/>
</dbReference>
<feature type="repeat" description="ANK" evidence="1">
    <location>
        <begin position="846"/>
        <end position="878"/>
    </location>
</feature>
<gene>
    <name evidence="4" type="ORF">BV898_09623</name>
</gene>
<dbReference type="InterPro" id="IPR002110">
    <property type="entry name" value="Ankyrin_rpt"/>
</dbReference>
<dbReference type="InterPro" id="IPR001214">
    <property type="entry name" value="SET_dom"/>
</dbReference>
<dbReference type="Pfam" id="PF12796">
    <property type="entry name" value="Ank_2"/>
    <property type="match status" value="2"/>
</dbReference>
<feature type="region of interest" description="Disordered" evidence="2">
    <location>
        <begin position="1607"/>
        <end position="1633"/>
    </location>
</feature>